<protein>
    <submittedName>
        <fullName evidence="1">Uncharacterized protein</fullName>
    </submittedName>
</protein>
<organism evidence="1 2">
    <name type="scientific">Pseudovirgaria hyperparasitica</name>
    <dbReference type="NCBI Taxonomy" id="470096"/>
    <lineage>
        <taxon>Eukaryota</taxon>
        <taxon>Fungi</taxon>
        <taxon>Dikarya</taxon>
        <taxon>Ascomycota</taxon>
        <taxon>Pezizomycotina</taxon>
        <taxon>Dothideomycetes</taxon>
        <taxon>Dothideomycetes incertae sedis</taxon>
        <taxon>Acrospermales</taxon>
        <taxon>Acrospermaceae</taxon>
        <taxon>Pseudovirgaria</taxon>
    </lineage>
</organism>
<accession>A0A6A6WEL3</accession>
<evidence type="ECO:0000313" key="2">
    <source>
        <dbReference type="Proteomes" id="UP000799437"/>
    </source>
</evidence>
<name>A0A6A6WEL3_9PEZI</name>
<dbReference type="AlphaFoldDB" id="A0A6A6WEL3"/>
<dbReference type="Proteomes" id="UP000799437">
    <property type="component" value="Unassembled WGS sequence"/>
</dbReference>
<keyword evidence="2" id="KW-1185">Reference proteome</keyword>
<reference evidence="1" key="1">
    <citation type="journal article" date="2020" name="Stud. Mycol.">
        <title>101 Dothideomycetes genomes: a test case for predicting lifestyles and emergence of pathogens.</title>
        <authorList>
            <person name="Haridas S."/>
            <person name="Albert R."/>
            <person name="Binder M."/>
            <person name="Bloem J."/>
            <person name="Labutti K."/>
            <person name="Salamov A."/>
            <person name="Andreopoulos B."/>
            <person name="Baker S."/>
            <person name="Barry K."/>
            <person name="Bills G."/>
            <person name="Bluhm B."/>
            <person name="Cannon C."/>
            <person name="Castanera R."/>
            <person name="Culley D."/>
            <person name="Daum C."/>
            <person name="Ezra D."/>
            <person name="Gonzalez J."/>
            <person name="Henrissat B."/>
            <person name="Kuo A."/>
            <person name="Liang C."/>
            <person name="Lipzen A."/>
            <person name="Lutzoni F."/>
            <person name="Magnuson J."/>
            <person name="Mondo S."/>
            <person name="Nolan M."/>
            <person name="Ohm R."/>
            <person name="Pangilinan J."/>
            <person name="Park H.-J."/>
            <person name="Ramirez L."/>
            <person name="Alfaro M."/>
            <person name="Sun H."/>
            <person name="Tritt A."/>
            <person name="Yoshinaga Y."/>
            <person name="Zwiers L.-H."/>
            <person name="Turgeon B."/>
            <person name="Goodwin S."/>
            <person name="Spatafora J."/>
            <person name="Crous P."/>
            <person name="Grigoriev I."/>
        </authorList>
    </citation>
    <scope>NUCLEOTIDE SEQUENCE</scope>
    <source>
        <strain evidence="1">CBS 121739</strain>
    </source>
</reference>
<dbReference type="RefSeq" id="XP_033602881.1">
    <property type="nucleotide sequence ID" value="XM_033748848.1"/>
</dbReference>
<dbReference type="GeneID" id="54489902"/>
<proteinExistence type="predicted"/>
<evidence type="ECO:0000313" key="1">
    <source>
        <dbReference type="EMBL" id="KAF2760430.1"/>
    </source>
</evidence>
<sequence>MSEEVTQATIVVRLSRKILIEYIFSSVTFRRLSASSGVMNSNQNQATDDQCDEMHPSYIATVGYIANLQRHSNAILQDADRPHAQRPGSSNFDQEAPLYAHLAHTVVSLQPYLNTIYTPPIPWDIEHLTIASIHALITSLRPTIRAIINCHITTLVLAPMMPEELSFDVHPAMVASIRDAIMRRFVEVFEPLYQARYATGPDGPGDREFVRVVIVEIPQLVEERVGEELMERLKQDLGNTDKYHNMNWDSFKYSR</sequence>
<gene>
    <name evidence="1" type="ORF">EJ05DRAFT_525550</name>
</gene>
<dbReference type="EMBL" id="ML996568">
    <property type="protein sequence ID" value="KAF2760430.1"/>
    <property type="molecule type" value="Genomic_DNA"/>
</dbReference>